<dbReference type="AlphaFoldDB" id="A0A1H8TKQ0"/>
<evidence type="ECO:0000313" key="3">
    <source>
        <dbReference type="Proteomes" id="UP000181951"/>
    </source>
</evidence>
<reference evidence="2 3" key="1">
    <citation type="submission" date="2016-10" db="EMBL/GenBank/DDBJ databases">
        <authorList>
            <person name="de Groot N.N."/>
        </authorList>
    </citation>
    <scope>NUCLEOTIDE SEQUENCE [LARGE SCALE GENOMIC DNA]</scope>
    <source>
        <strain evidence="2 3">CGMCC 4.2026</strain>
    </source>
</reference>
<dbReference type="PANTHER" id="PTHR38659">
    <property type="entry name" value="METAL-DEPENDENT PHOSPHOHYDROLASE"/>
    <property type="match status" value="1"/>
</dbReference>
<name>A0A1H8TKQ0_9ACTN</name>
<dbReference type="InterPro" id="IPR006674">
    <property type="entry name" value="HD_domain"/>
</dbReference>
<accession>A0A1H8TKQ0</accession>
<dbReference type="NCBIfam" id="TIGR00277">
    <property type="entry name" value="HDIG"/>
    <property type="match status" value="1"/>
</dbReference>
<dbReference type="RefSeq" id="WP_069466736.1">
    <property type="nucleotide sequence ID" value="NZ_FODD01000055.1"/>
</dbReference>
<dbReference type="SUPFAM" id="SSF109604">
    <property type="entry name" value="HD-domain/PDEase-like"/>
    <property type="match status" value="1"/>
</dbReference>
<dbReference type="SMART" id="SM00471">
    <property type="entry name" value="HDc"/>
    <property type="match status" value="1"/>
</dbReference>
<dbReference type="OrthoDB" id="1722553at2"/>
<dbReference type="Pfam" id="PF01966">
    <property type="entry name" value="HD"/>
    <property type="match status" value="1"/>
</dbReference>
<dbReference type="PANTHER" id="PTHR38659:SF2">
    <property type="entry name" value="HDIG DOMAIN PROTEIN"/>
    <property type="match status" value="1"/>
</dbReference>
<sequence length="209" mass="23071">MRLPTPAEIRALHERHAPSEELFDLVHTHCEAVWAIAEELLGAPGAEAGVDRELVRVGCLLHDVGVYRLYDASGRRVHESYLLHGVLGHELLRDEGLPEELSRFCSRHTGVGLTRRDIQAQKLPLPADDYVAVTVEERLVMYADKFHSKTTPPRFLTADAYAAEIRRFGEDKAVAFAGLRAEFGEPDVHAQARALGHAVKSLAPPEATG</sequence>
<evidence type="ECO:0000313" key="2">
    <source>
        <dbReference type="EMBL" id="SEO91401.1"/>
    </source>
</evidence>
<protein>
    <recommendedName>
        <fullName evidence="1">HD/PDEase domain-containing protein</fullName>
    </recommendedName>
</protein>
<dbReference type="Gene3D" id="1.10.3210.10">
    <property type="entry name" value="Hypothetical protein af1432"/>
    <property type="match status" value="1"/>
</dbReference>
<dbReference type="InterPro" id="IPR006675">
    <property type="entry name" value="HDIG_dom"/>
</dbReference>
<dbReference type="Proteomes" id="UP000181951">
    <property type="component" value="Unassembled WGS sequence"/>
</dbReference>
<gene>
    <name evidence="2" type="ORF">SAMN05216267_10551</name>
</gene>
<keyword evidence="3" id="KW-1185">Reference proteome</keyword>
<dbReference type="EMBL" id="FODD01000055">
    <property type="protein sequence ID" value="SEO91401.1"/>
    <property type="molecule type" value="Genomic_DNA"/>
</dbReference>
<dbReference type="STRING" id="310780.SAMN05216267_10551"/>
<dbReference type="CDD" id="cd00077">
    <property type="entry name" value="HDc"/>
    <property type="match status" value="1"/>
</dbReference>
<feature type="domain" description="HD/PDEase" evidence="1">
    <location>
        <begin position="22"/>
        <end position="158"/>
    </location>
</feature>
<proteinExistence type="predicted"/>
<organism evidence="2 3">
    <name type="scientific">Actinacidiphila rubida</name>
    <dbReference type="NCBI Taxonomy" id="310780"/>
    <lineage>
        <taxon>Bacteria</taxon>
        <taxon>Bacillati</taxon>
        <taxon>Actinomycetota</taxon>
        <taxon>Actinomycetes</taxon>
        <taxon>Kitasatosporales</taxon>
        <taxon>Streptomycetaceae</taxon>
        <taxon>Actinacidiphila</taxon>
    </lineage>
</organism>
<dbReference type="InterPro" id="IPR003607">
    <property type="entry name" value="HD/PDEase_dom"/>
</dbReference>
<evidence type="ECO:0000259" key="1">
    <source>
        <dbReference type="SMART" id="SM00471"/>
    </source>
</evidence>